<dbReference type="GO" id="GO:0004674">
    <property type="term" value="F:protein serine/threonine kinase activity"/>
    <property type="evidence" value="ECO:0007669"/>
    <property type="project" value="UniProtKB-KW"/>
</dbReference>
<evidence type="ECO:0000256" key="5">
    <source>
        <dbReference type="ARBA" id="ARBA00022840"/>
    </source>
</evidence>
<evidence type="ECO:0000313" key="7">
    <source>
        <dbReference type="EMBL" id="KAF7373980.1"/>
    </source>
</evidence>
<dbReference type="AlphaFoldDB" id="A0A8H6Z7I8"/>
<dbReference type="PANTHER" id="PTHR45992:SF11">
    <property type="entry name" value="ALPHA-TYPE PROTEIN KINASE DOMAIN-CONTAINING PROTEIN"/>
    <property type="match status" value="1"/>
</dbReference>
<dbReference type="InterPro" id="IPR051852">
    <property type="entry name" value="Alpha-type_PK"/>
</dbReference>
<protein>
    <recommendedName>
        <fullName evidence="6">Alpha-type protein kinase domain-containing protein</fullName>
    </recommendedName>
</protein>
<feature type="domain" description="Alpha-type protein kinase" evidence="6">
    <location>
        <begin position="183"/>
        <end position="420"/>
    </location>
</feature>
<dbReference type="PROSITE" id="PS51158">
    <property type="entry name" value="ALPHA_KINASE"/>
    <property type="match status" value="1"/>
</dbReference>
<evidence type="ECO:0000256" key="1">
    <source>
        <dbReference type="ARBA" id="ARBA00022527"/>
    </source>
</evidence>
<dbReference type="InterPro" id="IPR004166">
    <property type="entry name" value="a-kinase_dom"/>
</dbReference>
<keyword evidence="2" id="KW-0808">Transferase</keyword>
<dbReference type="Proteomes" id="UP000623467">
    <property type="component" value="Unassembled WGS sequence"/>
</dbReference>
<dbReference type="InterPro" id="IPR011009">
    <property type="entry name" value="Kinase-like_dom_sf"/>
</dbReference>
<evidence type="ECO:0000259" key="6">
    <source>
        <dbReference type="PROSITE" id="PS51158"/>
    </source>
</evidence>
<dbReference type="GO" id="GO:0005524">
    <property type="term" value="F:ATP binding"/>
    <property type="evidence" value="ECO:0007669"/>
    <property type="project" value="UniProtKB-KW"/>
</dbReference>
<gene>
    <name evidence="7" type="ORF">MSAN_00610800</name>
</gene>
<proteinExistence type="predicted"/>
<dbReference type="EMBL" id="JACAZH010000003">
    <property type="protein sequence ID" value="KAF7373980.1"/>
    <property type="molecule type" value="Genomic_DNA"/>
</dbReference>
<dbReference type="OrthoDB" id="301415at2759"/>
<keyword evidence="1" id="KW-0723">Serine/threonine-protein kinase</keyword>
<sequence length="434" mass="48463">MANRTSKKIQPAAKETVNNSATVFEGSRKIFVHMVASCQGTEAANVLVVVARHFPETVSFNSALEDLLLRWKSDWDSRCTESLTSEFIVPRFYKNFNPEPDSTLGTLGEFYDQHHLLPNTQRAKCFALPSNMKLQPPYIYLEARILVEEFEAKKGCSAPSFVLTPKQQKKRKSNFEETNIQAKKLRGTTSFLGTYTDILVATATTEVDEEAGKVSTTYPVLDDPELTAEKCEIAKEVVSKGMSQYVYKGIFRKEPSAFKRFFNEAHIEIDEDISVTHCQLVFEVTKEGEAPSTASGYSLSDMESAQCPMVWLVEPFRLGRAEKWSGTNEHPNHSRNKLGNILNAFAHFVHDASYKSTALADIQTMKARIGNRVSQVLFDLTTHTSSGDSGVGDHGQDGIDTFVEQHVCTARCESLGLVPMGDQDTELEEEDDNE</sequence>
<evidence type="ECO:0000256" key="2">
    <source>
        <dbReference type="ARBA" id="ARBA00022679"/>
    </source>
</evidence>
<evidence type="ECO:0000256" key="3">
    <source>
        <dbReference type="ARBA" id="ARBA00022741"/>
    </source>
</evidence>
<dbReference type="CDD" id="cd04515">
    <property type="entry name" value="Alpha_kinase"/>
    <property type="match status" value="1"/>
</dbReference>
<comment type="caution">
    <text evidence="7">The sequence shown here is derived from an EMBL/GenBank/DDBJ whole genome shotgun (WGS) entry which is preliminary data.</text>
</comment>
<keyword evidence="4" id="KW-0418">Kinase</keyword>
<keyword evidence="5" id="KW-0067">ATP-binding</keyword>
<dbReference type="Pfam" id="PF02816">
    <property type="entry name" value="Alpha_kinase"/>
    <property type="match status" value="1"/>
</dbReference>
<accession>A0A8H6Z7I8</accession>
<organism evidence="7 8">
    <name type="scientific">Mycena sanguinolenta</name>
    <dbReference type="NCBI Taxonomy" id="230812"/>
    <lineage>
        <taxon>Eukaryota</taxon>
        <taxon>Fungi</taxon>
        <taxon>Dikarya</taxon>
        <taxon>Basidiomycota</taxon>
        <taxon>Agaricomycotina</taxon>
        <taxon>Agaricomycetes</taxon>
        <taxon>Agaricomycetidae</taxon>
        <taxon>Agaricales</taxon>
        <taxon>Marasmiineae</taxon>
        <taxon>Mycenaceae</taxon>
        <taxon>Mycena</taxon>
    </lineage>
</organism>
<dbReference type="SUPFAM" id="SSF56112">
    <property type="entry name" value="Protein kinase-like (PK-like)"/>
    <property type="match status" value="1"/>
</dbReference>
<evidence type="ECO:0000313" key="8">
    <source>
        <dbReference type="Proteomes" id="UP000623467"/>
    </source>
</evidence>
<dbReference type="PANTHER" id="PTHR45992">
    <property type="entry name" value="EUKARYOTIC ELONGATION FACTOR 2 KINASE-RELATED"/>
    <property type="match status" value="1"/>
</dbReference>
<evidence type="ECO:0000256" key="4">
    <source>
        <dbReference type="ARBA" id="ARBA00022777"/>
    </source>
</evidence>
<name>A0A8H6Z7I8_9AGAR</name>
<keyword evidence="8" id="KW-1185">Reference proteome</keyword>
<reference evidence="7" key="1">
    <citation type="submission" date="2020-05" db="EMBL/GenBank/DDBJ databases">
        <title>Mycena genomes resolve the evolution of fungal bioluminescence.</title>
        <authorList>
            <person name="Tsai I.J."/>
        </authorList>
    </citation>
    <scope>NUCLEOTIDE SEQUENCE</scope>
    <source>
        <strain evidence="7">160909Yilan</strain>
    </source>
</reference>
<dbReference type="Gene3D" id="3.20.200.10">
    <property type="entry name" value="MHCK/EF2 kinase"/>
    <property type="match status" value="1"/>
</dbReference>
<keyword evidence="3" id="KW-0547">Nucleotide-binding</keyword>